<comment type="caution">
    <text evidence="1">The sequence shown here is derived from an EMBL/GenBank/DDBJ whole genome shotgun (WGS) entry which is preliminary data.</text>
</comment>
<sequence>MAFKQNTVQQLFNTCRHKFFNQTSRSCQISSSSSAVQSMMLPNPDGVAPEPDDLIFQRFLQQRPLYLSSTANLPEILHPGGEKLLERLKEMDIARNLVRLQTESQLTVADAKKILRASQMKILKSKLRTSRKNHVFYDEFIQMCVDGCSSRHEGVDLAKILENSASVIVLGNVVFLKPEQVVKAINGLMTVDDMPVKELEKMEQWKSKIDDKARKIVRRELWGGLGYLVVQTAAFMRLTFWELSWDVMEPICFYVTSMYFMVGFAYFIRTSREPSFEAVFQSRFHVKQMKLMKMEGFDVEKYNGLKKTCESYDQPWRSEGCSLEHVSDGTTTRFMNP</sequence>
<dbReference type="EMBL" id="CM042039">
    <property type="protein sequence ID" value="KAI3726218.1"/>
    <property type="molecule type" value="Genomic_DNA"/>
</dbReference>
<name>A0ACB9BWA2_9ASTR</name>
<dbReference type="Proteomes" id="UP001056120">
    <property type="component" value="Linkage Group LG22"/>
</dbReference>
<evidence type="ECO:0000313" key="1">
    <source>
        <dbReference type="EMBL" id="KAI3726218.1"/>
    </source>
</evidence>
<organism evidence="1 2">
    <name type="scientific">Smallanthus sonchifolius</name>
    <dbReference type="NCBI Taxonomy" id="185202"/>
    <lineage>
        <taxon>Eukaryota</taxon>
        <taxon>Viridiplantae</taxon>
        <taxon>Streptophyta</taxon>
        <taxon>Embryophyta</taxon>
        <taxon>Tracheophyta</taxon>
        <taxon>Spermatophyta</taxon>
        <taxon>Magnoliopsida</taxon>
        <taxon>eudicotyledons</taxon>
        <taxon>Gunneridae</taxon>
        <taxon>Pentapetalae</taxon>
        <taxon>asterids</taxon>
        <taxon>campanulids</taxon>
        <taxon>Asterales</taxon>
        <taxon>Asteraceae</taxon>
        <taxon>Asteroideae</taxon>
        <taxon>Heliantheae alliance</taxon>
        <taxon>Millerieae</taxon>
        <taxon>Smallanthus</taxon>
    </lineage>
</organism>
<keyword evidence="2" id="KW-1185">Reference proteome</keyword>
<accession>A0ACB9BWA2</accession>
<proteinExistence type="predicted"/>
<evidence type="ECO:0000313" key="2">
    <source>
        <dbReference type="Proteomes" id="UP001056120"/>
    </source>
</evidence>
<reference evidence="2" key="1">
    <citation type="journal article" date="2022" name="Mol. Ecol. Resour.">
        <title>The genomes of chicory, endive, great burdock and yacon provide insights into Asteraceae palaeo-polyploidization history and plant inulin production.</title>
        <authorList>
            <person name="Fan W."/>
            <person name="Wang S."/>
            <person name="Wang H."/>
            <person name="Wang A."/>
            <person name="Jiang F."/>
            <person name="Liu H."/>
            <person name="Zhao H."/>
            <person name="Xu D."/>
            <person name="Zhang Y."/>
        </authorList>
    </citation>
    <scope>NUCLEOTIDE SEQUENCE [LARGE SCALE GENOMIC DNA]</scope>
    <source>
        <strain evidence="2">cv. Yunnan</strain>
    </source>
</reference>
<gene>
    <name evidence="1" type="ORF">L1987_66015</name>
</gene>
<reference evidence="1 2" key="2">
    <citation type="journal article" date="2022" name="Mol. Ecol. Resour.">
        <title>The genomes of chicory, endive, great burdock and yacon provide insights into Asteraceae paleo-polyploidization history and plant inulin production.</title>
        <authorList>
            <person name="Fan W."/>
            <person name="Wang S."/>
            <person name="Wang H."/>
            <person name="Wang A."/>
            <person name="Jiang F."/>
            <person name="Liu H."/>
            <person name="Zhao H."/>
            <person name="Xu D."/>
            <person name="Zhang Y."/>
        </authorList>
    </citation>
    <scope>NUCLEOTIDE SEQUENCE [LARGE SCALE GENOMIC DNA]</scope>
    <source>
        <strain evidence="2">cv. Yunnan</strain>
        <tissue evidence="1">Leaves</tissue>
    </source>
</reference>
<protein>
    <submittedName>
        <fullName evidence="1">Uncharacterized protein</fullName>
    </submittedName>
</protein>